<feature type="transmembrane region" description="Helical" evidence="3">
    <location>
        <begin position="264"/>
        <end position="282"/>
    </location>
</feature>
<dbReference type="InterPro" id="IPR002347">
    <property type="entry name" value="SDR_fam"/>
</dbReference>
<reference evidence="5" key="1">
    <citation type="submission" date="2015-08" db="UniProtKB">
        <authorList>
            <consortium name="WormBaseParasite"/>
        </authorList>
    </citation>
    <scope>IDENTIFICATION</scope>
</reference>
<evidence type="ECO:0000313" key="5">
    <source>
        <dbReference type="WBParaSite" id="SSTP_0001156000.1"/>
    </source>
</evidence>
<dbReference type="AlphaFoldDB" id="A0A0K0EQ31"/>
<dbReference type="GO" id="GO:0016616">
    <property type="term" value="F:oxidoreductase activity, acting on the CH-OH group of donors, NAD or NADP as acceptor"/>
    <property type="evidence" value="ECO:0007669"/>
    <property type="project" value="TreeGrafter"/>
</dbReference>
<protein>
    <submittedName>
        <fullName evidence="5">Short-chain dehydrogenase/reductase family 16C member 6</fullName>
    </submittedName>
    <submittedName>
        <fullName evidence="6">Transmembrane protein 254</fullName>
    </submittedName>
</protein>
<feature type="transmembrane region" description="Helical" evidence="3">
    <location>
        <begin position="418"/>
        <end position="436"/>
    </location>
</feature>
<dbReference type="Pfam" id="PF14934">
    <property type="entry name" value="TMEM254"/>
    <property type="match status" value="1"/>
</dbReference>
<evidence type="ECO:0000256" key="2">
    <source>
        <dbReference type="ARBA" id="ARBA00023002"/>
    </source>
</evidence>
<dbReference type="InterPro" id="IPR036291">
    <property type="entry name" value="NAD(P)-bd_dom_sf"/>
</dbReference>
<dbReference type="Pfam" id="PF00106">
    <property type="entry name" value="adh_short"/>
    <property type="match status" value="1"/>
</dbReference>
<organism evidence="5">
    <name type="scientific">Strongyloides stercoralis</name>
    <name type="common">Threadworm</name>
    <dbReference type="NCBI Taxonomy" id="6248"/>
    <lineage>
        <taxon>Eukaryota</taxon>
        <taxon>Metazoa</taxon>
        <taxon>Ecdysozoa</taxon>
        <taxon>Nematoda</taxon>
        <taxon>Chromadorea</taxon>
        <taxon>Rhabditida</taxon>
        <taxon>Tylenchina</taxon>
        <taxon>Panagrolaimomorpha</taxon>
        <taxon>Strongyloidoidea</taxon>
        <taxon>Strongyloididae</taxon>
        <taxon>Strongyloides</taxon>
    </lineage>
</organism>
<evidence type="ECO:0000256" key="3">
    <source>
        <dbReference type="SAM" id="Phobius"/>
    </source>
</evidence>
<evidence type="ECO:0000313" key="6">
    <source>
        <dbReference type="WBParaSite" id="TCONS_00002310.p1"/>
    </source>
</evidence>
<keyword evidence="4" id="KW-1185">Reference proteome</keyword>
<dbReference type="SUPFAM" id="SSF51735">
    <property type="entry name" value="NAD(P)-binding Rossmann-fold domains"/>
    <property type="match status" value="1"/>
</dbReference>
<keyword evidence="2" id="KW-0560">Oxidoreductase</keyword>
<keyword evidence="3" id="KW-0812">Transmembrane</keyword>
<feature type="transmembrane region" description="Helical" evidence="3">
    <location>
        <begin position="331"/>
        <end position="356"/>
    </location>
</feature>
<evidence type="ECO:0000313" key="4">
    <source>
        <dbReference type="Proteomes" id="UP000035681"/>
    </source>
</evidence>
<sequence>MKNIKDKIQSTIVVLIKLLFLYIPKDILRYISLSQKDVTANVIVITGGGSGIGKKMAEILALENGAYVMILDIDKVNGKNTEKEINDKKGHAKFYYCDVRDSMKLNDIASSIEKEYGKVDIVICNAAILYFALQHQLTEEQLKRAFDVNVHGTLNTIRAFLPSMEKRNEGQIVTICSITGWFGESYGMAYCPTKFAIRGIMETLQMEFDDRNIDGVKTTTIYPYFVRTPMILSKGIRPTSRWIPFMSVNRCSRSIIDAILKEKVHAFIPSYLSIITFINSLLGRHTRRLMRNYLNCKYSPAPESSFTMIDKDCNEILSEDRLPKMPSKKEIFYFKSPSTIWWIIIPSALLFNFIVYKNVTWLPLNYMGQVGTFLSRFENELNYIAEYTNIFAVIAHLGEALYSMHLCSSLKISTDASVMWFFQTLLLGFPSLSILMRKKFKQPKYKKRGD</sequence>
<keyword evidence="3" id="KW-0472">Membrane</keyword>
<accession>A0A0K0EQ31</accession>
<dbReference type="GO" id="GO:0005811">
    <property type="term" value="C:lipid droplet"/>
    <property type="evidence" value="ECO:0007669"/>
    <property type="project" value="TreeGrafter"/>
</dbReference>
<dbReference type="InterPro" id="IPR028110">
    <property type="entry name" value="TMEM254"/>
</dbReference>
<proteinExistence type="inferred from homology"/>
<evidence type="ECO:0000256" key="1">
    <source>
        <dbReference type="ARBA" id="ARBA00006484"/>
    </source>
</evidence>
<name>A0A0K0EQ31_STRER</name>
<dbReference type="PANTHER" id="PTHR24322:SF736">
    <property type="entry name" value="RETINOL DEHYDROGENASE 10"/>
    <property type="match status" value="1"/>
</dbReference>
<dbReference type="WBParaSite" id="SSTP_0001156000.1">
    <property type="protein sequence ID" value="SSTP_0001156000.1"/>
    <property type="gene ID" value="SSTP_0001156000"/>
</dbReference>
<dbReference type="PANTHER" id="PTHR24322">
    <property type="entry name" value="PKSB"/>
    <property type="match status" value="1"/>
</dbReference>
<dbReference type="Proteomes" id="UP000035681">
    <property type="component" value="Unplaced"/>
</dbReference>
<dbReference type="PRINTS" id="PR00081">
    <property type="entry name" value="GDHRDH"/>
</dbReference>
<dbReference type="Gene3D" id="3.40.50.720">
    <property type="entry name" value="NAD(P)-binding Rossmann-like Domain"/>
    <property type="match status" value="1"/>
</dbReference>
<dbReference type="WBParaSite" id="TCONS_00002310.p1">
    <property type="protein sequence ID" value="TCONS_00002310.p1"/>
    <property type="gene ID" value="XLOC_002171"/>
</dbReference>
<keyword evidence="3" id="KW-1133">Transmembrane helix</keyword>
<dbReference type="STRING" id="6248.A0A0K0EQ31"/>
<comment type="similarity">
    <text evidence="1">Belongs to the short-chain dehydrogenases/reductases (SDR) family.</text>
</comment>